<accession>A0A699I811</accession>
<dbReference type="AlphaFoldDB" id="A0A699I811"/>
<protein>
    <submittedName>
        <fullName evidence="1">Uncharacterized protein</fullName>
    </submittedName>
</protein>
<gene>
    <name evidence="1" type="ORF">Tci_497152</name>
</gene>
<sequence length="82" mass="8556">IIEVGVIVVGIMSFGVELSMGEEDLLTLKVPAVKSSSYKGPDRRSNSCCDGAVESAEGETNGLSILIKNSVPLSVQTDITEA</sequence>
<proteinExistence type="predicted"/>
<comment type="caution">
    <text evidence="1">The sequence shown here is derived from an EMBL/GenBank/DDBJ whole genome shotgun (WGS) entry which is preliminary data.</text>
</comment>
<name>A0A699I811_TANCI</name>
<organism evidence="1">
    <name type="scientific">Tanacetum cinerariifolium</name>
    <name type="common">Dalmatian daisy</name>
    <name type="synonym">Chrysanthemum cinerariifolium</name>
    <dbReference type="NCBI Taxonomy" id="118510"/>
    <lineage>
        <taxon>Eukaryota</taxon>
        <taxon>Viridiplantae</taxon>
        <taxon>Streptophyta</taxon>
        <taxon>Embryophyta</taxon>
        <taxon>Tracheophyta</taxon>
        <taxon>Spermatophyta</taxon>
        <taxon>Magnoliopsida</taxon>
        <taxon>eudicotyledons</taxon>
        <taxon>Gunneridae</taxon>
        <taxon>Pentapetalae</taxon>
        <taxon>asterids</taxon>
        <taxon>campanulids</taxon>
        <taxon>Asterales</taxon>
        <taxon>Asteraceae</taxon>
        <taxon>Asteroideae</taxon>
        <taxon>Anthemideae</taxon>
        <taxon>Anthemidinae</taxon>
        <taxon>Tanacetum</taxon>
    </lineage>
</organism>
<feature type="non-terminal residue" evidence="1">
    <location>
        <position position="1"/>
    </location>
</feature>
<reference evidence="1" key="1">
    <citation type="journal article" date="2019" name="Sci. Rep.">
        <title>Draft genome of Tanacetum cinerariifolium, the natural source of mosquito coil.</title>
        <authorList>
            <person name="Yamashiro T."/>
            <person name="Shiraishi A."/>
            <person name="Satake H."/>
            <person name="Nakayama K."/>
        </authorList>
    </citation>
    <scope>NUCLEOTIDE SEQUENCE</scope>
</reference>
<dbReference type="EMBL" id="BKCJ010257282">
    <property type="protein sequence ID" value="GEZ25179.1"/>
    <property type="molecule type" value="Genomic_DNA"/>
</dbReference>
<evidence type="ECO:0000313" key="1">
    <source>
        <dbReference type="EMBL" id="GEZ25179.1"/>
    </source>
</evidence>